<evidence type="ECO:0000256" key="8">
    <source>
        <dbReference type="ARBA" id="ARBA00023224"/>
    </source>
</evidence>
<dbReference type="GO" id="GO:0007187">
    <property type="term" value="P:G protein-coupled receptor signaling pathway, coupled to cyclic nucleotide second messenger"/>
    <property type="evidence" value="ECO:0007669"/>
    <property type="project" value="TreeGrafter"/>
</dbReference>
<evidence type="ECO:0000256" key="6">
    <source>
        <dbReference type="ARBA" id="ARBA00023136"/>
    </source>
</evidence>
<evidence type="ECO:0000256" key="9">
    <source>
        <dbReference type="SAM" id="MobiDB-lite"/>
    </source>
</evidence>
<dbReference type="EMBL" id="UYYG01000228">
    <property type="protein sequence ID" value="VDN53974.1"/>
    <property type="molecule type" value="Genomic_DNA"/>
</dbReference>
<evidence type="ECO:0000256" key="1">
    <source>
        <dbReference type="ARBA" id="ARBA00004651"/>
    </source>
</evidence>
<keyword evidence="3 10" id="KW-0812">Transmembrane</keyword>
<evidence type="ECO:0000313" key="13">
    <source>
        <dbReference type="Proteomes" id="UP000038040"/>
    </source>
</evidence>
<proteinExistence type="predicted"/>
<dbReference type="WBParaSite" id="DME_0001049801-mRNA-1">
    <property type="protein sequence ID" value="DME_0001049801-mRNA-1"/>
    <property type="gene ID" value="DME_0001049801"/>
</dbReference>
<dbReference type="InterPro" id="IPR000276">
    <property type="entry name" value="GPCR_Rhodpsn"/>
</dbReference>
<dbReference type="GO" id="GO:0045202">
    <property type="term" value="C:synapse"/>
    <property type="evidence" value="ECO:0007669"/>
    <property type="project" value="TreeGrafter"/>
</dbReference>
<feature type="transmembrane region" description="Helical" evidence="10">
    <location>
        <begin position="73"/>
        <end position="93"/>
    </location>
</feature>
<feature type="compositionally biased region" description="Acidic residues" evidence="9">
    <location>
        <begin position="278"/>
        <end position="287"/>
    </location>
</feature>
<dbReference type="SUPFAM" id="SSF81321">
    <property type="entry name" value="Family A G protein-coupled receptor-like"/>
    <property type="match status" value="1"/>
</dbReference>
<evidence type="ECO:0000256" key="4">
    <source>
        <dbReference type="ARBA" id="ARBA00022989"/>
    </source>
</evidence>
<keyword evidence="6 10" id="KW-0472">Membrane</keyword>
<evidence type="ECO:0000313" key="12">
    <source>
        <dbReference type="EMBL" id="VDN53974.1"/>
    </source>
</evidence>
<dbReference type="AlphaFoldDB" id="A0A0N4UR30"/>
<evidence type="ECO:0000256" key="2">
    <source>
        <dbReference type="ARBA" id="ARBA00022475"/>
    </source>
</evidence>
<evidence type="ECO:0000256" key="7">
    <source>
        <dbReference type="ARBA" id="ARBA00023170"/>
    </source>
</evidence>
<evidence type="ECO:0000256" key="3">
    <source>
        <dbReference type="ARBA" id="ARBA00022692"/>
    </source>
</evidence>
<dbReference type="GO" id="GO:0004993">
    <property type="term" value="F:G protein-coupled serotonin receptor activity"/>
    <property type="evidence" value="ECO:0007669"/>
    <property type="project" value="TreeGrafter"/>
</dbReference>
<dbReference type="PROSITE" id="PS50262">
    <property type="entry name" value="G_PROTEIN_RECEP_F1_2"/>
    <property type="match status" value="1"/>
</dbReference>
<feature type="transmembrane region" description="Helical" evidence="10">
    <location>
        <begin position="114"/>
        <end position="136"/>
    </location>
</feature>
<dbReference type="Proteomes" id="UP000274756">
    <property type="component" value="Unassembled WGS sequence"/>
</dbReference>
<evidence type="ECO:0000256" key="5">
    <source>
        <dbReference type="ARBA" id="ARBA00023040"/>
    </source>
</evidence>
<keyword evidence="4 10" id="KW-1133">Transmembrane helix</keyword>
<evidence type="ECO:0000259" key="11">
    <source>
        <dbReference type="PROSITE" id="PS50262"/>
    </source>
</evidence>
<dbReference type="PANTHER" id="PTHR24247">
    <property type="entry name" value="5-HYDROXYTRYPTAMINE RECEPTOR"/>
    <property type="match status" value="1"/>
</dbReference>
<feature type="transmembrane region" description="Helical" evidence="10">
    <location>
        <begin position="166"/>
        <end position="184"/>
    </location>
</feature>
<keyword evidence="14" id="KW-1185">Reference proteome</keyword>
<evidence type="ECO:0000313" key="15">
    <source>
        <dbReference type="WBParaSite" id="DME_0001049801-mRNA-1"/>
    </source>
</evidence>
<reference evidence="15" key="1">
    <citation type="submission" date="2017-02" db="UniProtKB">
        <authorList>
            <consortium name="WormBaseParasite"/>
        </authorList>
    </citation>
    <scope>IDENTIFICATION</scope>
</reference>
<gene>
    <name evidence="12" type="ORF">DME_LOCUS3947</name>
</gene>
<dbReference type="InterPro" id="IPR017452">
    <property type="entry name" value="GPCR_Rhodpsn_7TM"/>
</dbReference>
<keyword evidence="7" id="KW-0675">Receptor</keyword>
<dbReference type="PANTHER" id="PTHR24247:SF184">
    <property type="entry name" value="MUSCARINIC ACETYLCHOLINE RECEPTOR GAR-1-RELATED"/>
    <property type="match status" value="1"/>
</dbReference>
<dbReference type="Gene3D" id="1.20.1070.10">
    <property type="entry name" value="Rhodopsin 7-helix transmembrane proteins"/>
    <property type="match status" value="1"/>
</dbReference>
<feature type="region of interest" description="Disordered" evidence="9">
    <location>
        <begin position="278"/>
        <end position="301"/>
    </location>
</feature>
<keyword evidence="8" id="KW-0807">Transducer</keyword>
<feature type="transmembrane region" description="Helical" evidence="10">
    <location>
        <begin position="29"/>
        <end position="53"/>
    </location>
</feature>
<dbReference type="GO" id="GO:0030425">
    <property type="term" value="C:dendrite"/>
    <property type="evidence" value="ECO:0007669"/>
    <property type="project" value="TreeGrafter"/>
</dbReference>
<dbReference type="Pfam" id="PF00001">
    <property type="entry name" value="7tm_1"/>
    <property type="match status" value="1"/>
</dbReference>
<sequence length="398" mass="44764">MNRSNNYGTNGTNEFVIEWNQSYDTHIQVIVWIAVTILSLETIIGNAMVIIAYKIEQSISDRWPLGWLTCETWLFLDYTLCLVSILTVLLITIDRYLSVCHTAFYIKWQTPVKTQIAISLSWIMPAFMFGFMIYGWSLFSDDSKSLINGECAAPFLSNPYVNMSMYLAYYWTTLLAMLILYKGIHQASKKLEKRGAESARRHMALIIGQRLGTQVGVSLTLSKPKGDGDKLIEEKHNNIENIAKDSGYHTIITYNTAIANAGGSNELEFCKLIPSIDEGEASSDTEGNESQSQENKNISRLEATKKLSNNLEVKNLEPILYHSEPISGIESSMEGSDHRIKNYSSAFFNDDSFSSALHLGIPKHAMECDLDLNFSDTRSLESIDNRDCLIVHNPVFSG</sequence>
<evidence type="ECO:0000256" key="10">
    <source>
        <dbReference type="SAM" id="Phobius"/>
    </source>
</evidence>
<feature type="domain" description="G-protein coupled receptors family 1 profile" evidence="11">
    <location>
        <begin position="9"/>
        <end position="207"/>
    </location>
</feature>
<dbReference type="GO" id="GO:0016907">
    <property type="term" value="F:G protein-coupled acetylcholine receptor activity"/>
    <property type="evidence" value="ECO:0007669"/>
    <property type="project" value="TreeGrafter"/>
</dbReference>
<evidence type="ECO:0000313" key="14">
    <source>
        <dbReference type="Proteomes" id="UP000274756"/>
    </source>
</evidence>
<protein>
    <submittedName>
        <fullName evidence="15">G_PROTEIN_RECEP_F1_2 domain-containing protein</fullName>
    </submittedName>
</protein>
<dbReference type="STRING" id="318479.A0A0N4UR30"/>
<accession>A0A0N4UR30</accession>
<dbReference type="GO" id="GO:0007197">
    <property type="term" value="P:adenylate cyclase-inhibiting G protein-coupled acetylcholine receptor signaling pathway"/>
    <property type="evidence" value="ECO:0007669"/>
    <property type="project" value="TreeGrafter"/>
</dbReference>
<keyword evidence="2" id="KW-1003">Cell membrane</keyword>
<dbReference type="PROSITE" id="PS00237">
    <property type="entry name" value="G_PROTEIN_RECEP_F1_1"/>
    <property type="match status" value="1"/>
</dbReference>
<organism evidence="13 15">
    <name type="scientific">Dracunculus medinensis</name>
    <name type="common">Guinea worm</name>
    <dbReference type="NCBI Taxonomy" id="318479"/>
    <lineage>
        <taxon>Eukaryota</taxon>
        <taxon>Metazoa</taxon>
        <taxon>Ecdysozoa</taxon>
        <taxon>Nematoda</taxon>
        <taxon>Chromadorea</taxon>
        <taxon>Rhabditida</taxon>
        <taxon>Spirurina</taxon>
        <taxon>Dracunculoidea</taxon>
        <taxon>Dracunculidae</taxon>
        <taxon>Dracunculus</taxon>
    </lineage>
</organism>
<comment type="subcellular location">
    <subcellularLocation>
        <location evidence="1">Cell membrane</location>
        <topology evidence="1">Multi-pass membrane protein</topology>
    </subcellularLocation>
</comment>
<reference evidence="12 14" key="2">
    <citation type="submission" date="2018-11" db="EMBL/GenBank/DDBJ databases">
        <authorList>
            <consortium name="Pathogen Informatics"/>
        </authorList>
    </citation>
    <scope>NUCLEOTIDE SEQUENCE [LARGE SCALE GENOMIC DNA]</scope>
</reference>
<keyword evidence="5" id="KW-0297">G-protein coupled receptor</keyword>
<dbReference type="OrthoDB" id="10071887at2759"/>
<dbReference type="Proteomes" id="UP000038040">
    <property type="component" value="Unplaced"/>
</dbReference>
<name>A0A0N4UR30_DRAME</name>
<dbReference type="GO" id="GO:0005886">
    <property type="term" value="C:plasma membrane"/>
    <property type="evidence" value="ECO:0007669"/>
    <property type="project" value="UniProtKB-SubCell"/>
</dbReference>